<protein>
    <submittedName>
        <fullName evidence="1">Uncharacterized protein</fullName>
    </submittedName>
</protein>
<dbReference type="EMBL" id="BAABKC010000007">
    <property type="protein sequence ID" value="GAA5043356.1"/>
    <property type="molecule type" value="Genomic_DNA"/>
</dbReference>
<evidence type="ECO:0000313" key="1">
    <source>
        <dbReference type="EMBL" id="GAA5043356.1"/>
    </source>
</evidence>
<proteinExistence type="predicted"/>
<accession>A0ABP9JTT2</accession>
<sequence length="56" mass="5867">MTALAPNHQRFTGALEPGDPWVAGPLRVRVIAVESGLGTKPARGEAVEGRRLAECG</sequence>
<comment type="caution">
    <text evidence="1">The sequence shown here is derived from an EMBL/GenBank/DDBJ whole genome shotgun (WGS) entry which is preliminary data.</text>
</comment>
<reference evidence="2" key="1">
    <citation type="journal article" date="2019" name="Int. J. Syst. Evol. Microbiol.">
        <title>The Global Catalogue of Microorganisms (GCM) 10K type strain sequencing project: providing services to taxonomists for standard genome sequencing and annotation.</title>
        <authorList>
            <consortium name="The Broad Institute Genomics Platform"/>
            <consortium name="The Broad Institute Genome Sequencing Center for Infectious Disease"/>
            <person name="Wu L."/>
            <person name="Ma J."/>
        </authorList>
    </citation>
    <scope>NUCLEOTIDE SEQUENCE [LARGE SCALE GENOMIC DNA]</scope>
    <source>
        <strain evidence="2">JCM 18410</strain>
    </source>
</reference>
<keyword evidence="2" id="KW-1185">Reference proteome</keyword>
<gene>
    <name evidence="1" type="ORF">GCM10023336_04860</name>
</gene>
<dbReference type="Proteomes" id="UP001500124">
    <property type="component" value="Unassembled WGS sequence"/>
</dbReference>
<name>A0ABP9JTT2_9ACTN</name>
<organism evidence="1 2">
    <name type="scientific">Streptomyces similanensis</name>
    <dbReference type="NCBI Taxonomy" id="1274988"/>
    <lineage>
        <taxon>Bacteria</taxon>
        <taxon>Bacillati</taxon>
        <taxon>Actinomycetota</taxon>
        <taxon>Actinomycetes</taxon>
        <taxon>Kitasatosporales</taxon>
        <taxon>Streptomycetaceae</taxon>
        <taxon>Streptomyces</taxon>
    </lineage>
</organism>
<evidence type="ECO:0000313" key="2">
    <source>
        <dbReference type="Proteomes" id="UP001500124"/>
    </source>
</evidence>